<name>A0ACB6QLZ4_9PLEO</name>
<gene>
    <name evidence="1" type="ORF">BDR25DRAFT_233784</name>
</gene>
<evidence type="ECO:0000313" key="1">
    <source>
        <dbReference type="EMBL" id="KAF2467603.1"/>
    </source>
</evidence>
<dbReference type="EMBL" id="MU003519">
    <property type="protein sequence ID" value="KAF2467603.1"/>
    <property type="molecule type" value="Genomic_DNA"/>
</dbReference>
<dbReference type="Proteomes" id="UP000799755">
    <property type="component" value="Unassembled WGS sequence"/>
</dbReference>
<evidence type="ECO:0000313" key="2">
    <source>
        <dbReference type="Proteomes" id="UP000799755"/>
    </source>
</evidence>
<proteinExistence type="predicted"/>
<reference evidence="1" key="1">
    <citation type="journal article" date="2020" name="Stud. Mycol.">
        <title>101 Dothideomycetes genomes: a test case for predicting lifestyles and emergence of pathogens.</title>
        <authorList>
            <person name="Haridas S."/>
            <person name="Albert R."/>
            <person name="Binder M."/>
            <person name="Bloem J."/>
            <person name="Labutti K."/>
            <person name="Salamov A."/>
            <person name="Andreopoulos B."/>
            <person name="Baker S."/>
            <person name="Barry K."/>
            <person name="Bills G."/>
            <person name="Bluhm B."/>
            <person name="Cannon C."/>
            <person name="Castanera R."/>
            <person name="Culley D."/>
            <person name="Daum C."/>
            <person name="Ezra D."/>
            <person name="Gonzalez J."/>
            <person name="Henrissat B."/>
            <person name="Kuo A."/>
            <person name="Liang C."/>
            <person name="Lipzen A."/>
            <person name="Lutzoni F."/>
            <person name="Magnuson J."/>
            <person name="Mondo S."/>
            <person name="Nolan M."/>
            <person name="Ohm R."/>
            <person name="Pangilinan J."/>
            <person name="Park H.-J."/>
            <person name="Ramirez L."/>
            <person name="Alfaro M."/>
            <person name="Sun H."/>
            <person name="Tritt A."/>
            <person name="Yoshinaga Y."/>
            <person name="Zwiers L.-H."/>
            <person name="Turgeon B."/>
            <person name="Goodwin S."/>
            <person name="Spatafora J."/>
            <person name="Crous P."/>
            <person name="Grigoriev I."/>
        </authorList>
    </citation>
    <scope>NUCLEOTIDE SEQUENCE</scope>
    <source>
        <strain evidence="1">ATCC 200398</strain>
    </source>
</reference>
<accession>A0ACB6QLZ4</accession>
<comment type="caution">
    <text evidence="1">The sequence shown here is derived from an EMBL/GenBank/DDBJ whole genome shotgun (WGS) entry which is preliminary data.</text>
</comment>
<protein>
    <submittedName>
        <fullName evidence="1">Class III chitinase ChiA2</fullName>
    </submittedName>
</protein>
<organism evidence="1 2">
    <name type="scientific">Lindgomyces ingoldianus</name>
    <dbReference type="NCBI Taxonomy" id="673940"/>
    <lineage>
        <taxon>Eukaryota</taxon>
        <taxon>Fungi</taxon>
        <taxon>Dikarya</taxon>
        <taxon>Ascomycota</taxon>
        <taxon>Pezizomycotina</taxon>
        <taxon>Dothideomycetes</taxon>
        <taxon>Pleosporomycetidae</taxon>
        <taxon>Pleosporales</taxon>
        <taxon>Lindgomycetaceae</taxon>
        <taxon>Lindgomyces</taxon>
    </lineage>
</organism>
<sequence length="335" mass="37033">MTRFDSQGGYAANGEFQVILLSFLVEIVKGEGNQPVLNFANQGDKCSKFPGTELFKCPEIEQTTLPLYHLSRRSNNSRREDIQTCQTKHNKTILLSIGGATYSEGGFISTNSAVSTADKIWEMFGHYTLTSTINRPFGNACVDGFDFDIEANSLNMDVFANKLRKNMDGDQHSSLTAGNDGSIRRFYLSAAPQCPQPDWYTKDILERVRLDMVFVQFYNNYCGVSAFVQDVDDPQPLFNLKDWNNWAKHDAVNKNVKVFVGVPGNANAGSGYASQDKLGGVVKYSTRFDSFAGIMVWDASSAWGNGDFISDVKKYLKDGGGKGHRVARGRLGGRG</sequence>
<keyword evidence="2" id="KW-1185">Reference proteome</keyword>